<protein>
    <recommendedName>
        <fullName evidence="2">PH domain-containing protein</fullName>
    </recommendedName>
</protein>
<feature type="region of interest" description="Disordered" evidence="1">
    <location>
        <begin position="538"/>
        <end position="557"/>
    </location>
</feature>
<accession>A0A9W8YQ73</accession>
<dbReference type="PROSITE" id="PS50003">
    <property type="entry name" value="PH_DOMAIN"/>
    <property type="match status" value="1"/>
</dbReference>
<feature type="compositionally biased region" description="Polar residues" evidence="1">
    <location>
        <begin position="538"/>
        <end position="552"/>
    </location>
</feature>
<proteinExistence type="predicted"/>
<evidence type="ECO:0000259" key="2">
    <source>
        <dbReference type="PROSITE" id="PS50003"/>
    </source>
</evidence>
<dbReference type="Gene3D" id="2.30.29.30">
    <property type="entry name" value="Pleckstrin-homology domain (PH domain)/Phosphotyrosine-binding domain (PTB)"/>
    <property type="match status" value="1"/>
</dbReference>
<name>A0A9W8YQ73_9PEZI</name>
<feature type="region of interest" description="Disordered" evidence="1">
    <location>
        <begin position="397"/>
        <end position="465"/>
    </location>
</feature>
<dbReference type="EMBL" id="JAPEVB010000004">
    <property type="protein sequence ID" value="KAJ4389237.1"/>
    <property type="molecule type" value="Genomic_DNA"/>
</dbReference>
<gene>
    <name evidence="3" type="ORF">N0V93_006702</name>
</gene>
<feature type="region of interest" description="Disordered" evidence="1">
    <location>
        <begin position="206"/>
        <end position="252"/>
    </location>
</feature>
<evidence type="ECO:0000313" key="3">
    <source>
        <dbReference type="EMBL" id="KAJ4389237.1"/>
    </source>
</evidence>
<feature type="region of interest" description="Disordered" evidence="1">
    <location>
        <begin position="500"/>
        <end position="527"/>
    </location>
</feature>
<feature type="region of interest" description="Disordered" evidence="1">
    <location>
        <begin position="572"/>
        <end position="619"/>
    </location>
</feature>
<dbReference type="Proteomes" id="UP001140453">
    <property type="component" value="Unassembled WGS sequence"/>
</dbReference>
<dbReference type="InterPro" id="IPR011993">
    <property type="entry name" value="PH-like_dom_sf"/>
</dbReference>
<evidence type="ECO:0000313" key="4">
    <source>
        <dbReference type="Proteomes" id="UP001140453"/>
    </source>
</evidence>
<keyword evidence="4" id="KW-1185">Reference proteome</keyword>
<feature type="compositionally biased region" description="Polar residues" evidence="1">
    <location>
        <begin position="448"/>
        <end position="457"/>
    </location>
</feature>
<evidence type="ECO:0000256" key="1">
    <source>
        <dbReference type="SAM" id="MobiDB-lite"/>
    </source>
</evidence>
<feature type="compositionally biased region" description="Polar residues" evidence="1">
    <location>
        <begin position="572"/>
        <end position="598"/>
    </location>
</feature>
<dbReference type="AlphaFoldDB" id="A0A9W8YQ73"/>
<dbReference type="InterPro" id="IPR001849">
    <property type="entry name" value="PH_domain"/>
</dbReference>
<feature type="region of interest" description="Disordered" evidence="1">
    <location>
        <begin position="310"/>
        <end position="338"/>
    </location>
</feature>
<dbReference type="SUPFAM" id="SSF50729">
    <property type="entry name" value="PH domain-like"/>
    <property type="match status" value="1"/>
</dbReference>
<organism evidence="3 4">
    <name type="scientific">Gnomoniopsis smithogilvyi</name>
    <dbReference type="NCBI Taxonomy" id="1191159"/>
    <lineage>
        <taxon>Eukaryota</taxon>
        <taxon>Fungi</taxon>
        <taxon>Dikarya</taxon>
        <taxon>Ascomycota</taxon>
        <taxon>Pezizomycotina</taxon>
        <taxon>Sordariomycetes</taxon>
        <taxon>Sordariomycetidae</taxon>
        <taxon>Diaporthales</taxon>
        <taxon>Gnomoniaceae</taxon>
        <taxon>Gnomoniopsis</taxon>
    </lineage>
</organism>
<sequence length="637" mass="69099">MPESSLPFAMSRPRGRSTTCVIMEGYLTIPPDRGTILGRALWKTRYVVIGSAQGEVDDGKSRSSVSDGITYLSIYKNPDDWEPSQQYAVNNITSCQVQMVAHRKQGPVLPTLVITIASDPATEKLRKRRSSRAATLVSNKDNGPTTLWFRTEGDSSRLYEWARSIQLVIQPALPENLPMSPMSPMSPITPASPSFQNPFVAFTPREGCESSPFSSGRPPSAPKVTLHHKASSSLHAQRERPLTISGTPSLRSRRSDLSSLISCNVNTATTQSYASILPHDFSTPSETDAELFGWTSAQGRSSVLHSPARTIRDSVDSDPPLSPAALLDSGSPPGPRETILDRAFQMKYIPGSDQTVPGEEKLSSLARFEALMKQADERRQSRIRPVRPVSVKEQLELKSAWDMDDSDEEDSDSDSVDTEEESSAAENTADDPNSIRPVSRRTAKFPGTPQTPAQSPRGTAGPRSPIALNSETLAVLNSGAPSDRPRLVHRMHSTMGSLSLGTQQLSLETSPGKSSIESSESWETSGLNPAAAYRTSTIMEGQQRHSTASSNGGKRLSFTEFTRRLSNTGSMLLTQQSGSSPGDATDSQGQSRRSSVLQPRTAPSVLSSPRSEVTDRSEKCKSWRNSVGMFGNEGGFL</sequence>
<reference evidence="3" key="1">
    <citation type="submission" date="2022-10" db="EMBL/GenBank/DDBJ databases">
        <title>Tapping the CABI collections for fungal endophytes: first genome assemblies for Collariella, Neodidymelliopsis, Ascochyta clinopodiicola, Didymella pomorum, Didymosphaeria variabile, Neocosmospora piperis and Neocucurbitaria cava.</title>
        <authorList>
            <person name="Hill R."/>
        </authorList>
    </citation>
    <scope>NUCLEOTIDE SEQUENCE</scope>
    <source>
        <strain evidence="3">IMI 355082</strain>
    </source>
</reference>
<feature type="compositionally biased region" description="Low complexity" evidence="1">
    <location>
        <begin position="500"/>
        <end position="525"/>
    </location>
</feature>
<feature type="compositionally biased region" description="Acidic residues" evidence="1">
    <location>
        <begin position="402"/>
        <end position="423"/>
    </location>
</feature>
<comment type="caution">
    <text evidence="3">The sequence shown here is derived from an EMBL/GenBank/DDBJ whole genome shotgun (WGS) entry which is preliminary data.</text>
</comment>
<feature type="domain" description="PH" evidence="2">
    <location>
        <begin position="20"/>
        <end position="170"/>
    </location>
</feature>
<dbReference type="OrthoDB" id="5379885at2759"/>